<dbReference type="EMBL" id="MW030535">
    <property type="protein sequence ID" value="QPI16148.1"/>
    <property type="molecule type" value="Genomic_DNA"/>
</dbReference>
<protein>
    <submittedName>
        <fullName evidence="2">Uncharacterized protein</fullName>
    </submittedName>
</protein>
<keyword evidence="1" id="KW-0812">Transmembrane</keyword>
<keyword evidence="1" id="KW-1133">Transmembrane helix</keyword>
<feature type="transmembrane region" description="Helical" evidence="1">
    <location>
        <begin position="42"/>
        <end position="70"/>
    </location>
</feature>
<accession>A0A7S9STU6</accession>
<proteinExistence type="predicted"/>
<keyword evidence="1" id="KW-0472">Membrane</keyword>
<evidence type="ECO:0000313" key="2">
    <source>
        <dbReference type="EMBL" id="QPI16148.1"/>
    </source>
</evidence>
<sequence>MLEKIKNGADGAIDVGIKLISLSIVLQVIFGQKVAFLTGDVIGSILNIVWTLGNAGLAGIIAAGIIWKLLDKDITGQLNK</sequence>
<gene>
    <name evidence="2" type="ORF">NIOZUU157_00028</name>
</gene>
<organism evidence="2">
    <name type="scientific">Virus NIOZ-UU157</name>
    <dbReference type="NCBI Taxonomy" id="2763269"/>
    <lineage>
        <taxon>Viruses</taxon>
    </lineage>
</organism>
<name>A0A7S9STU6_9VIRU</name>
<reference evidence="2" key="1">
    <citation type="submission" date="2020-08" db="EMBL/GenBank/DDBJ databases">
        <title>Bridging the membrane lipid divide: bacteria of the FCB group superphylum have the potential to synthesize archaeal ether lipids.</title>
        <authorList>
            <person name="Villanueva L."/>
            <person name="von Meijenfeldt F.A.B."/>
            <person name="Westbye A.B."/>
            <person name="Yadav S."/>
            <person name="Hopmans E.C."/>
            <person name="Dutilh B.E."/>
            <person name="Sinninghe Damste J.S."/>
        </authorList>
    </citation>
    <scope>NUCLEOTIDE SEQUENCE</scope>
    <source>
        <strain evidence="2">NIOZ-UU157</strain>
    </source>
</reference>
<evidence type="ECO:0000256" key="1">
    <source>
        <dbReference type="SAM" id="Phobius"/>
    </source>
</evidence>
<feature type="transmembrane region" description="Helical" evidence="1">
    <location>
        <begin position="12"/>
        <end position="30"/>
    </location>
</feature>